<name>A0A0E0XYW5_ECO1C</name>
<dbReference type="RefSeq" id="WP_001074607.1">
    <property type="nucleotide sequence ID" value="NC_018658.1"/>
</dbReference>
<evidence type="ECO:0000313" key="1">
    <source>
        <dbReference type="EMBL" id="AFS74363.1"/>
    </source>
</evidence>
<dbReference type="HOGENOM" id="CLU_1552963_0_0_6"/>
<accession>A0A0E0XYW5</accession>
<gene>
    <name evidence="1" type="ordered locus">O3K_12370</name>
</gene>
<reference evidence="1 2" key="1">
    <citation type="journal article" date="2012" name="PLoS ONE">
        <title>Genomic comparison of Escherichia coli O104:H4 isolates from 2009 and 2011 reveals plasmid, and prophage heterogeneity, including Shiga toxin encoding phage stx2.</title>
        <authorList>
            <consortium name="Threat Characterization Consortium"/>
            <person name="Ahmed S.A."/>
            <person name="Awosika J."/>
            <person name="Baldwin C."/>
            <person name="Bishop-Lilly K.A."/>
            <person name="Biswas B."/>
            <person name="Broomall S."/>
            <person name="Chain P.S."/>
            <person name="Chertkov O."/>
            <person name="Chokoshvili O."/>
            <person name="Coyne S."/>
            <person name="Davenport K."/>
            <person name="Detter J.C."/>
            <person name="Dorman W."/>
            <person name="Erkkila T.H."/>
            <person name="Folster J.P."/>
            <person name="Frey K.G."/>
            <person name="George M."/>
            <person name="Gleasner C."/>
            <person name="Henry M."/>
            <person name="Hill K.K."/>
            <person name="Hubbard K."/>
            <person name="Insalaco J."/>
            <person name="Johnson S."/>
            <person name="Kitzmiller A."/>
            <person name="Krepps M."/>
            <person name="Lo C.C."/>
            <person name="Luu T."/>
            <person name="McNew L.A."/>
            <person name="Minogue T."/>
            <person name="Munk C.A."/>
            <person name="Osborne B."/>
            <person name="Patel M."/>
            <person name="Reitenga K.G."/>
            <person name="Rosenzweig C.N."/>
            <person name="Shea A."/>
            <person name="Shen X."/>
            <person name="Strockbine N."/>
            <person name="Tarr C."/>
            <person name="Teshima H."/>
            <person name="van Gieson E."/>
            <person name="Verratti K."/>
            <person name="Wolcott M."/>
            <person name="Xie G."/>
            <person name="Sozhamannan S."/>
            <person name="Gibbons H.S."/>
        </authorList>
    </citation>
    <scope>NUCLEOTIDE SEQUENCE [LARGE SCALE GENOMIC DNA]</scope>
    <source>
        <strain evidence="1 2">2011C-3493</strain>
    </source>
</reference>
<dbReference type="EMBL" id="CP003289">
    <property type="protein sequence ID" value="AFS74363.1"/>
    <property type="molecule type" value="Genomic_DNA"/>
</dbReference>
<dbReference type="PATRIC" id="fig|1133852.3.peg.2570"/>
<dbReference type="KEGG" id="esl:O3K_12370"/>
<evidence type="ECO:0000313" key="2">
    <source>
        <dbReference type="Proteomes" id="UP000006167"/>
    </source>
</evidence>
<proteinExistence type="predicted"/>
<protein>
    <submittedName>
        <fullName evidence="1">Uncharacterized protein</fullName>
    </submittedName>
</protein>
<dbReference type="Proteomes" id="UP000006167">
    <property type="component" value="Chromosome"/>
</dbReference>
<organism evidence="1 2">
    <name type="scientific">Escherichia coli O104:H4 (strain 2011C-3493)</name>
    <dbReference type="NCBI Taxonomy" id="1133852"/>
    <lineage>
        <taxon>Bacteria</taxon>
        <taxon>Pseudomonadati</taxon>
        <taxon>Pseudomonadota</taxon>
        <taxon>Gammaproteobacteria</taxon>
        <taxon>Enterobacterales</taxon>
        <taxon>Enterobacteriaceae</taxon>
        <taxon>Escherichia</taxon>
    </lineage>
</organism>
<dbReference type="AlphaFoldDB" id="A0A0E0XYW5"/>
<sequence>MAKKGDFKPTQKEVDQAITRLKKVTFSGVTWTGSEGRTPIWFKLDLKAFDEIGNPITGIRFMLHWRPPIVEGVDIVKISFVMFLHDRRIYALDPYPADNKPHRNKSIVNHPDFVEVARGPHYHMYFESAGEEIALKLETNIKPDDFFGYWNYFCEALNIIYEGSPPLPNQDKSGQLSWEM</sequence>